<evidence type="ECO:0000256" key="1">
    <source>
        <dbReference type="ARBA" id="ARBA00022679"/>
    </source>
</evidence>
<dbReference type="OrthoDB" id="1862401at2759"/>
<dbReference type="EMBL" id="CM004393">
    <property type="protein sequence ID" value="OAY44786.1"/>
    <property type="molecule type" value="Genomic_DNA"/>
</dbReference>
<sequence length="461" mass="52021">MEKSSITKVLELCKVSPPPNSSPPTTLPLTFFDIPWLFFSPCQPLFFYEYSHSTSHFISSTLPNLKLSLSLALKHFFPFLGNLVVSSNDSNMPKIVYNEGDCVSFSVAESNGDFRCFTSNHGREVHEFYPLVPELATSGGAIPLLAVKVTIFPHMGICIGLAYHHVAADGRTFNNFIKAWSSLCANSCFLINSLPSFDRSVIKDSHGLEEIFLEELWKIKSSQEMIIGTETNVDLSNMVRSTFVVSSLDMERIKKWVIGQCKKKSQPQPIHLSPYVLTCSFIWVCLVKTQTQTSQPENHHYSDDEPNYFGFIAGGLTRFDYPVPTSYFGNCVGFGRSIATRGELKGEDGIIVAANVIGNMIKKLDKEMLFEAERWIWDWKKMFELEVHVMIFGSPKLDFYETDFGWGRPKKIEEISIDRSRAISLTESRDFKGGIEVGIALPKNQMEVFSSLFIEGLQILQ</sequence>
<dbReference type="GO" id="GO:0016747">
    <property type="term" value="F:acyltransferase activity, transferring groups other than amino-acyl groups"/>
    <property type="evidence" value="ECO:0007669"/>
    <property type="project" value="UniProtKB-ARBA"/>
</dbReference>
<keyword evidence="2" id="KW-0012">Acyltransferase</keyword>
<protein>
    <recommendedName>
        <fullName evidence="5">Anthocyanin 5-aromatic acyltransferase</fullName>
    </recommendedName>
</protein>
<dbReference type="Pfam" id="PF02458">
    <property type="entry name" value="Transferase"/>
    <property type="match status" value="1"/>
</dbReference>
<dbReference type="STRING" id="3983.A0A2C9VHA9"/>
<organism evidence="3 4">
    <name type="scientific">Manihot esculenta</name>
    <name type="common">Cassava</name>
    <name type="synonym">Jatropha manihot</name>
    <dbReference type="NCBI Taxonomy" id="3983"/>
    <lineage>
        <taxon>Eukaryota</taxon>
        <taxon>Viridiplantae</taxon>
        <taxon>Streptophyta</taxon>
        <taxon>Embryophyta</taxon>
        <taxon>Tracheophyta</taxon>
        <taxon>Spermatophyta</taxon>
        <taxon>Magnoliopsida</taxon>
        <taxon>eudicotyledons</taxon>
        <taxon>Gunneridae</taxon>
        <taxon>Pentapetalae</taxon>
        <taxon>rosids</taxon>
        <taxon>fabids</taxon>
        <taxon>Malpighiales</taxon>
        <taxon>Euphorbiaceae</taxon>
        <taxon>Crotonoideae</taxon>
        <taxon>Manihoteae</taxon>
        <taxon>Manihot</taxon>
    </lineage>
</organism>
<reference evidence="4" key="1">
    <citation type="journal article" date="2016" name="Nat. Biotechnol.">
        <title>Sequencing wild and cultivated cassava and related species reveals extensive interspecific hybridization and genetic diversity.</title>
        <authorList>
            <person name="Bredeson J.V."/>
            <person name="Lyons J.B."/>
            <person name="Prochnik S.E."/>
            <person name="Wu G.A."/>
            <person name="Ha C.M."/>
            <person name="Edsinger-Gonzales E."/>
            <person name="Grimwood J."/>
            <person name="Schmutz J."/>
            <person name="Rabbi I.Y."/>
            <person name="Egesi C."/>
            <person name="Nauluvula P."/>
            <person name="Lebot V."/>
            <person name="Ndunguru J."/>
            <person name="Mkamilo G."/>
            <person name="Bart R.S."/>
            <person name="Setter T.L."/>
            <person name="Gleadow R.M."/>
            <person name="Kulakow P."/>
            <person name="Ferguson M.E."/>
            <person name="Rounsley S."/>
            <person name="Rokhsar D.S."/>
        </authorList>
    </citation>
    <scope>NUCLEOTIDE SEQUENCE [LARGE SCALE GENOMIC DNA]</scope>
    <source>
        <strain evidence="4">cv. AM560-2</strain>
    </source>
</reference>
<comment type="caution">
    <text evidence="3">The sequence shown here is derived from an EMBL/GenBank/DDBJ whole genome shotgun (WGS) entry which is preliminary data.</text>
</comment>
<dbReference type="Proteomes" id="UP000091857">
    <property type="component" value="Chromosome 7"/>
</dbReference>
<name>A0A2C9VHA9_MANES</name>
<keyword evidence="4" id="KW-1185">Reference proteome</keyword>
<dbReference type="InterPro" id="IPR051504">
    <property type="entry name" value="Plant_metabolite_acyltrans"/>
</dbReference>
<dbReference type="PANTHER" id="PTHR31625">
    <property type="match status" value="1"/>
</dbReference>
<evidence type="ECO:0000256" key="2">
    <source>
        <dbReference type="ARBA" id="ARBA00023315"/>
    </source>
</evidence>
<evidence type="ECO:0000313" key="4">
    <source>
        <dbReference type="Proteomes" id="UP000091857"/>
    </source>
</evidence>
<dbReference type="Gramene" id="Manes.07G005300.1.v8.1">
    <property type="protein sequence ID" value="Manes.07G005300.1.v8.1.CDS.1"/>
    <property type="gene ID" value="Manes.07G005300.v8.1"/>
</dbReference>
<proteinExistence type="predicted"/>
<accession>A0A2C9VHA9</accession>
<dbReference type="AlphaFoldDB" id="A0A2C9VHA9"/>
<gene>
    <name evidence="3" type="ORF">MANES_07G005300v8</name>
</gene>
<dbReference type="Gene3D" id="3.30.559.10">
    <property type="entry name" value="Chloramphenicol acetyltransferase-like domain"/>
    <property type="match status" value="2"/>
</dbReference>
<evidence type="ECO:0000313" key="3">
    <source>
        <dbReference type="EMBL" id="OAY44786.1"/>
    </source>
</evidence>
<dbReference type="InterPro" id="IPR023213">
    <property type="entry name" value="CAT-like_dom_sf"/>
</dbReference>
<evidence type="ECO:0008006" key="5">
    <source>
        <dbReference type="Google" id="ProtNLM"/>
    </source>
</evidence>
<dbReference type="OMA" id="EECHISP"/>
<keyword evidence="1" id="KW-0808">Transferase</keyword>